<protein>
    <submittedName>
        <fullName evidence="1">Uncharacterized protein</fullName>
    </submittedName>
</protein>
<dbReference type="HOGENOM" id="CLU_1855230_0_0_1"/>
<organism evidence="1 2">
    <name type="scientific">Dothistroma septosporum (strain NZE10 / CBS 128990)</name>
    <name type="common">Red band needle blight fungus</name>
    <name type="synonym">Mycosphaerella pini</name>
    <dbReference type="NCBI Taxonomy" id="675120"/>
    <lineage>
        <taxon>Eukaryota</taxon>
        <taxon>Fungi</taxon>
        <taxon>Dikarya</taxon>
        <taxon>Ascomycota</taxon>
        <taxon>Pezizomycotina</taxon>
        <taxon>Dothideomycetes</taxon>
        <taxon>Dothideomycetidae</taxon>
        <taxon>Mycosphaerellales</taxon>
        <taxon>Mycosphaerellaceae</taxon>
        <taxon>Dothistroma</taxon>
    </lineage>
</organism>
<proteinExistence type="predicted"/>
<keyword evidence="2" id="KW-1185">Reference proteome</keyword>
<dbReference type="AlphaFoldDB" id="N1PBJ3"/>
<evidence type="ECO:0000313" key="1">
    <source>
        <dbReference type="EMBL" id="EME38407.1"/>
    </source>
</evidence>
<dbReference type="EMBL" id="KB446547">
    <property type="protein sequence ID" value="EME38407.1"/>
    <property type="molecule type" value="Genomic_DNA"/>
</dbReference>
<reference evidence="1 2" key="2">
    <citation type="journal article" date="2012" name="PLoS Pathog.">
        <title>Diverse lifestyles and strategies of plant pathogenesis encoded in the genomes of eighteen Dothideomycetes fungi.</title>
        <authorList>
            <person name="Ohm R.A."/>
            <person name="Feau N."/>
            <person name="Henrissat B."/>
            <person name="Schoch C.L."/>
            <person name="Horwitz B.A."/>
            <person name="Barry K.W."/>
            <person name="Condon B.J."/>
            <person name="Copeland A.C."/>
            <person name="Dhillon B."/>
            <person name="Glaser F."/>
            <person name="Hesse C.N."/>
            <person name="Kosti I."/>
            <person name="LaButti K."/>
            <person name="Lindquist E.A."/>
            <person name="Lucas S."/>
            <person name="Salamov A.A."/>
            <person name="Bradshaw R.E."/>
            <person name="Ciuffetti L."/>
            <person name="Hamelin R.C."/>
            <person name="Kema G.H.J."/>
            <person name="Lawrence C."/>
            <person name="Scott J.A."/>
            <person name="Spatafora J.W."/>
            <person name="Turgeon B.G."/>
            <person name="de Wit P.J.G.M."/>
            <person name="Zhong S."/>
            <person name="Goodwin S.B."/>
            <person name="Grigoriev I.V."/>
        </authorList>
    </citation>
    <scope>NUCLEOTIDE SEQUENCE [LARGE SCALE GENOMIC DNA]</scope>
    <source>
        <strain evidence="2">NZE10 / CBS 128990</strain>
    </source>
</reference>
<dbReference type="Proteomes" id="UP000016933">
    <property type="component" value="Unassembled WGS sequence"/>
</dbReference>
<reference evidence="2" key="1">
    <citation type="journal article" date="2012" name="PLoS Genet.">
        <title>The genomes of the fungal plant pathogens Cladosporium fulvum and Dothistroma septosporum reveal adaptation to different hosts and lifestyles but also signatures of common ancestry.</title>
        <authorList>
            <person name="de Wit P.J.G.M."/>
            <person name="van der Burgt A."/>
            <person name="Oekmen B."/>
            <person name="Stergiopoulos I."/>
            <person name="Abd-Elsalam K.A."/>
            <person name="Aerts A.L."/>
            <person name="Bahkali A.H."/>
            <person name="Beenen H.G."/>
            <person name="Chettri P."/>
            <person name="Cox M.P."/>
            <person name="Datema E."/>
            <person name="de Vries R.P."/>
            <person name="Dhillon B."/>
            <person name="Ganley A.R."/>
            <person name="Griffiths S.A."/>
            <person name="Guo Y."/>
            <person name="Hamelin R.C."/>
            <person name="Henrissat B."/>
            <person name="Kabir M.S."/>
            <person name="Jashni M.K."/>
            <person name="Kema G."/>
            <person name="Klaubauf S."/>
            <person name="Lapidus A."/>
            <person name="Levasseur A."/>
            <person name="Lindquist E."/>
            <person name="Mehrabi R."/>
            <person name="Ohm R.A."/>
            <person name="Owen T.J."/>
            <person name="Salamov A."/>
            <person name="Schwelm A."/>
            <person name="Schijlen E."/>
            <person name="Sun H."/>
            <person name="van den Burg H.A."/>
            <person name="van Ham R.C.H.J."/>
            <person name="Zhang S."/>
            <person name="Goodwin S.B."/>
            <person name="Grigoriev I.V."/>
            <person name="Collemare J."/>
            <person name="Bradshaw R.E."/>
        </authorList>
    </citation>
    <scope>NUCLEOTIDE SEQUENCE [LARGE SCALE GENOMIC DNA]</scope>
    <source>
        <strain evidence="2">NZE10 / CBS 128990</strain>
    </source>
</reference>
<name>N1PBJ3_DOTSN</name>
<accession>N1PBJ3</accession>
<gene>
    <name evidence="1" type="ORF">DOTSEDRAFT_29455</name>
</gene>
<evidence type="ECO:0000313" key="2">
    <source>
        <dbReference type="Proteomes" id="UP000016933"/>
    </source>
</evidence>
<sequence>MARAFIRRIVIVEDFNNDTLIGGQGVAILHLHAAIVRSLRVAEAITTSAPKCVVPFKVIIKCSDVRLDLTAEPPQSHNIGGFSVTLELDNLQASIADAQNTLKDVVEAHTLLLQTHDLLMAALRALGEPEAGHNDENA</sequence>